<accession>A0A0A0EZK1</accession>
<dbReference type="AlphaFoldDB" id="A0A0A0EZK1"/>
<proteinExistence type="predicted"/>
<keyword evidence="2" id="KW-1185">Reference proteome</keyword>
<organism evidence="1 2">
    <name type="scientific">Lysobacter daejeonensis GH1-9</name>
    <dbReference type="NCBI Taxonomy" id="1385517"/>
    <lineage>
        <taxon>Bacteria</taxon>
        <taxon>Pseudomonadati</taxon>
        <taxon>Pseudomonadota</taxon>
        <taxon>Gammaproteobacteria</taxon>
        <taxon>Lysobacterales</taxon>
        <taxon>Lysobacteraceae</taxon>
        <taxon>Aerolutibacter</taxon>
    </lineage>
</organism>
<dbReference type="Pfam" id="PF23023">
    <property type="entry name" value="Anti-Pycsar_Apyc1"/>
    <property type="match status" value="1"/>
</dbReference>
<dbReference type="SUPFAM" id="SSF56281">
    <property type="entry name" value="Metallo-hydrolase/oxidoreductase"/>
    <property type="match status" value="1"/>
</dbReference>
<dbReference type="eggNOG" id="COG1234">
    <property type="taxonomic scope" value="Bacteria"/>
</dbReference>
<gene>
    <name evidence="1" type="ORF">N800_14315</name>
</gene>
<name>A0A0A0EZK1_9GAMM</name>
<comment type="caution">
    <text evidence="1">The sequence shown here is derived from an EMBL/GenBank/DDBJ whole genome shotgun (WGS) entry which is preliminary data.</text>
</comment>
<evidence type="ECO:0000313" key="2">
    <source>
        <dbReference type="Proteomes" id="UP000029998"/>
    </source>
</evidence>
<evidence type="ECO:0000313" key="1">
    <source>
        <dbReference type="EMBL" id="KGM55483.1"/>
    </source>
</evidence>
<protein>
    <submittedName>
        <fullName evidence="1">Beta-lactamase</fullName>
    </submittedName>
</protein>
<dbReference type="EMBL" id="AVPU01000005">
    <property type="protein sequence ID" value="KGM55483.1"/>
    <property type="molecule type" value="Genomic_DNA"/>
</dbReference>
<dbReference type="InterPro" id="IPR036866">
    <property type="entry name" value="RibonucZ/Hydroxyglut_hydro"/>
</dbReference>
<dbReference type="RefSeq" id="WP_036135477.1">
    <property type="nucleotide sequence ID" value="NZ_AVPU01000005.1"/>
</dbReference>
<sequence>MGWHLRLHGVGNASAVELGSAMSTIECDGVPWLTIDCGAEGLTAFLGRYGHAPRALFITHTHLDHVAGFERLFVESFFNPSLRGKVRVYVPAPLVPLLHQRVGDYPNALAEGGANFWDAFQVVPVGAAFWHDGVRLEVFPARHHWPDTAFGLRLKGSVVWTGDTRPIPEVLARVADDGELIAHDCALHGNPSHSGIEDLEREYPATLLSRCILYHYASREEGEVLAARGYRVAHPDDCLPLAEPTAMRAEPV</sequence>
<dbReference type="Gene3D" id="3.60.15.10">
    <property type="entry name" value="Ribonuclease Z/Hydroxyacylglutathione hydrolase-like"/>
    <property type="match status" value="1"/>
</dbReference>
<dbReference type="STRING" id="1385517.N800_14315"/>
<dbReference type="OrthoDB" id="9803916at2"/>
<reference evidence="1 2" key="1">
    <citation type="submission" date="2013-08" db="EMBL/GenBank/DDBJ databases">
        <title>Genome sequencing of Lysobacter.</title>
        <authorList>
            <person name="Zhang S."/>
            <person name="Wang G."/>
        </authorList>
    </citation>
    <scope>NUCLEOTIDE SEQUENCE [LARGE SCALE GENOMIC DNA]</scope>
    <source>
        <strain evidence="1 2">GH1-9</strain>
    </source>
</reference>
<dbReference type="Proteomes" id="UP000029998">
    <property type="component" value="Unassembled WGS sequence"/>
</dbReference>